<dbReference type="PROSITE" id="PS51257">
    <property type="entry name" value="PROKAR_LIPOPROTEIN"/>
    <property type="match status" value="1"/>
</dbReference>
<evidence type="ECO:0000313" key="4">
    <source>
        <dbReference type="EMBL" id="GAA3229898.1"/>
    </source>
</evidence>
<reference evidence="5" key="1">
    <citation type="journal article" date="2019" name="Int. J. Syst. Evol. Microbiol.">
        <title>The Global Catalogue of Microorganisms (GCM) 10K type strain sequencing project: providing services to taxonomists for standard genome sequencing and annotation.</title>
        <authorList>
            <consortium name="The Broad Institute Genomics Platform"/>
            <consortium name="The Broad Institute Genome Sequencing Center for Infectious Disease"/>
            <person name="Wu L."/>
            <person name="Ma J."/>
        </authorList>
    </citation>
    <scope>NUCLEOTIDE SEQUENCE [LARGE SCALE GENOMIC DNA]</scope>
    <source>
        <strain evidence="5">JCM 9377</strain>
    </source>
</reference>
<dbReference type="CDD" id="cd10954">
    <property type="entry name" value="CE4_CtAXE_like"/>
    <property type="match status" value="1"/>
</dbReference>
<sequence length="272" mass="29274">MRGIAPIVGMAALTVTAACGGTKIDATNVSVVAPNVRAQPASVKDADPDERRGLTRDVVRLNCGKIKCVALTFDDGPMEDTGRLLKILDDYHAKATFFVVGTMVEEDPAMVQEEVAHGHEIANHSWDHSDLSRLSASGVRSQLKRTQDVVHKAAGVRPVLLRPPYGATNARVASAAKSFGMPQILWAVDPLDWKDHSSSVVARRVLANTRRGDVVLMHDIHPTTVSAVPKILASLSGRGFHFVTVSDLFAGAKLVPGHQYVERPPSKVKQQG</sequence>
<dbReference type="Pfam" id="PF01522">
    <property type="entry name" value="Polysacc_deac_1"/>
    <property type="match status" value="1"/>
</dbReference>
<keyword evidence="2" id="KW-0378">Hydrolase</keyword>
<evidence type="ECO:0000313" key="5">
    <source>
        <dbReference type="Proteomes" id="UP001501237"/>
    </source>
</evidence>
<evidence type="ECO:0000259" key="3">
    <source>
        <dbReference type="PROSITE" id="PS51677"/>
    </source>
</evidence>
<organism evidence="4 5">
    <name type="scientific">Actinocorallia longicatena</name>
    <dbReference type="NCBI Taxonomy" id="111803"/>
    <lineage>
        <taxon>Bacteria</taxon>
        <taxon>Bacillati</taxon>
        <taxon>Actinomycetota</taxon>
        <taxon>Actinomycetes</taxon>
        <taxon>Streptosporangiales</taxon>
        <taxon>Thermomonosporaceae</taxon>
        <taxon>Actinocorallia</taxon>
    </lineage>
</organism>
<dbReference type="PANTHER" id="PTHR10587">
    <property type="entry name" value="GLYCOSYL TRANSFERASE-RELATED"/>
    <property type="match status" value="1"/>
</dbReference>
<dbReference type="Gene3D" id="3.20.20.370">
    <property type="entry name" value="Glycoside hydrolase/deacetylase"/>
    <property type="match status" value="1"/>
</dbReference>
<keyword evidence="5" id="KW-1185">Reference proteome</keyword>
<protein>
    <recommendedName>
        <fullName evidence="3">NodB homology domain-containing protein</fullName>
    </recommendedName>
</protein>
<dbReference type="Proteomes" id="UP001501237">
    <property type="component" value="Unassembled WGS sequence"/>
</dbReference>
<dbReference type="EMBL" id="BAAAUV010000020">
    <property type="protein sequence ID" value="GAA3229898.1"/>
    <property type="molecule type" value="Genomic_DNA"/>
</dbReference>
<dbReference type="PROSITE" id="PS51677">
    <property type="entry name" value="NODB"/>
    <property type="match status" value="1"/>
</dbReference>
<gene>
    <name evidence="4" type="ORF">GCM10010468_60050</name>
</gene>
<name>A0ABP6QJT0_9ACTN</name>
<proteinExistence type="predicted"/>
<accession>A0ABP6QJT0</accession>
<dbReference type="InterPro" id="IPR011330">
    <property type="entry name" value="Glyco_hydro/deAcase_b/a-brl"/>
</dbReference>
<dbReference type="PANTHER" id="PTHR10587:SF133">
    <property type="entry name" value="CHITIN DEACETYLASE 1-RELATED"/>
    <property type="match status" value="1"/>
</dbReference>
<dbReference type="InterPro" id="IPR050248">
    <property type="entry name" value="Polysacc_deacetylase_ArnD"/>
</dbReference>
<comment type="caution">
    <text evidence="4">The sequence shown here is derived from an EMBL/GenBank/DDBJ whole genome shotgun (WGS) entry which is preliminary data.</text>
</comment>
<dbReference type="InterPro" id="IPR002509">
    <property type="entry name" value="NODB_dom"/>
</dbReference>
<dbReference type="SUPFAM" id="SSF88713">
    <property type="entry name" value="Glycoside hydrolase/deacetylase"/>
    <property type="match status" value="1"/>
</dbReference>
<feature type="domain" description="NodB homology" evidence="3">
    <location>
        <begin position="67"/>
        <end position="243"/>
    </location>
</feature>
<keyword evidence="1" id="KW-0479">Metal-binding</keyword>
<evidence type="ECO:0000256" key="2">
    <source>
        <dbReference type="ARBA" id="ARBA00022801"/>
    </source>
</evidence>
<evidence type="ECO:0000256" key="1">
    <source>
        <dbReference type="ARBA" id="ARBA00022723"/>
    </source>
</evidence>